<feature type="compositionally biased region" description="Basic and acidic residues" evidence="1">
    <location>
        <begin position="24"/>
        <end position="40"/>
    </location>
</feature>
<dbReference type="Proteomes" id="UP000092565">
    <property type="component" value="Chromosome"/>
</dbReference>
<accession>A0A1B0ZPF6</accession>
<protein>
    <submittedName>
        <fullName evidence="2">Uncharacterized protein</fullName>
    </submittedName>
</protein>
<evidence type="ECO:0000313" key="3">
    <source>
        <dbReference type="Proteomes" id="UP000092565"/>
    </source>
</evidence>
<proteinExistence type="predicted"/>
<feature type="compositionally biased region" description="Polar residues" evidence="1">
    <location>
        <begin position="41"/>
        <end position="50"/>
    </location>
</feature>
<dbReference type="RefSeq" id="WP_156767913.1">
    <property type="nucleotide sequence ID" value="NZ_CP015124.1"/>
</dbReference>
<feature type="region of interest" description="Disordered" evidence="1">
    <location>
        <begin position="21"/>
        <end position="50"/>
    </location>
</feature>
<reference evidence="2 3" key="1">
    <citation type="submission" date="2016-04" db="EMBL/GenBank/DDBJ databases">
        <authorList>
            <person name="Evans L.H."/>
            <person name="Alamgir A."/>
            <person name="Owens N."/>
            <person name="Weber N.D."/>
            <person name="Virtaneva K."/>
            <person name="Barbian K."/>
            <person name="Babar A."/>
            <person name="Rosenke K."/>
        </authorList>
    </citation>
    <scope>NUCLEOTIDE SEQUENCE [LARGE SCALE GENOMIC DNA]</scope>
    <source>
        <strain evidence="2 3">JL2886</strain>
    </source>
</reference>
<name>A0A1B0ZPF6_9RHOB</name>
<evidence type="ECO:0000313" key="2">
    <source>
        <dbReference type="EMBL" id="ANP35991.1"/>
    </source>
</evidence>
<sequence>MPERVNMPTAALTQAGRACTIWPGHDRPADFHSARFDRGAEQTNPGLPGH</sequence>
<dbReference type="EMBL" id="CP015124">
    <property type="protein sequence ID" value="ANP35991.1"/>
    <property type="molecule type" value="Genomic_DNA"/>
</dbReference>
<organism evidence="2 3">
    <name type="scientific">Phaeobacter gallaeciensis</name>
    <dbReference type="NCBI Taxonomy" id="60890"/>
    <lineage>
        <taxon>Bacteria</taxon>
        <taxon>Pseudomonadati</taxon>
        <taxon>Pseudomonadota</taxon>
        <taxon>Alphaproteobacteria</taxon>
        <taxon>Rhodobacterales</taxon>
        <taxon>Roseobacteraceae</taxon>
        <taxon>Phaeobacter</taxon>
    </lineage>
</organism>
<gene>
    <name evidence="2" type="ORF">JL2886_01070</name>
</gene>
<dbReference type="AlphaFoldDB" id="A0A1B0ZPF6"/>
<dbReference type="OrthoDB" id="3569535at2"/>
<evidence type="ECO:0000256" key="1">
    <source>
        <dbReference type="SAM" id="MobiDB-lite"/>
    </source>
</evidence>
<keyword evidence="3" id="KW-1185">Reference proteome</keyword>